<comment type="caution">
    <text evidence="1">The sequence shown here is derived from an EMBL/GenBank/DDBJ whole genome shotgun (WGS) entry which is preliminary data.</text>
</comment>
<organism evidence="1 2">
    <name type="scientific">Oricola cellulosilytica</name>
    <dbReference type="NCBI Taxonomy" id="1429082"/>
    <lineage>
        <taxon>Bacteria</taxon>
        <taxon>Pseudomonadati</taxon>
        <taxon>Pseudomonadota</taxon>
        <taxon>Alphaproteobacteria</taxon>
        <taxon>Hyphomicrobiales</taxon>
        <taxon>Ahrensiaceae</taxon>
        <taxon>Oricola</taxon>
    </lineage>
</organism>
<accession>A0A4R0PGM5</accession>
<dbReference type="EMBL" id="SJST01000001">
    <property type="protein sequence ID" value="TCD16218.1"/>
    <property type="molecule type" value="Genomic_DNA"/>
</dbReference>
<dbReference type="Pfam" id="PF07309">
    <property type="entry name" value="FlaF"/>
    <property type="match status" value="1"/>
</dbReference>
<dbReference type="InterPro" id="IPR010845">
    <property type="entry name" value="FlaF"/>
</dbReference>
<dbReference type="RefSeq" id="WP_131564892.1">
    <property type="nucleotide sequence ID" value="NZ_JAINFK010000001.1"/>
</dbReference>
<dbReference type="OrthoDB" id="9808944at2"/>
<evidence type="ECO:0000313" key="2">
    <source>
        <dbReference type="Proteomes" id="UP000291301"/>
    </source>
</evidence>
<reference evidence="1 2" key="1">
    <citation type="journal article" date="2015" name="Antonie Van Leeuwenhoek">
        <title>Oricola cellulosilytica gen. nov., sp. nov., a cellulose-degrading bacterium of the family Phyllobacteriaceae isolated from surface seashore water, and emended descriptions of Mesorhizobium loti and Phyllobacterium myrsinacearum.</title>
        <authorList>
            <person name="Hameed A."/>
            <person name="Shahina M."/>
            <person name="Lai W.A."/>
            <person name="Lin S.Y."/>
            <person name="Young L.S."/>
            <person name="Liu Y.C."/>
            <person name="Hsu Y.H."/>
            <person name="Young C.C."/>
        </authorList>
    </citation>
    <scope>NUCLEOTIDE SEQUENCE [LARGE SCALE GENOMIC DNA]</scope>
    <source>
        <strain evidence="1 2">KCTC 52183</strain>
    </source>
</reference>
<dbReference type="GO" id="GO:0044781">
    <property type="term" value="P:bacterial-type flagellum organization"/>
    <property type="evidence" value="ECO:0007669"/>
    <property type="project" value="InterPro"/>
</dbReference>
<evidence type="ECO:0000313" key="1">
    <source>
        <dbReference type="EMBL" id="TCD16218.1"/>
    </source>
</evidence>
<name>A0A4R0PGM5_9HYPH</name>
<dbReference type="AlphaFoldDB" id="A0A4R0PGM5"/>
<gene>
    <name evidence="1" type="primary">flaF</name>
    <name evidence="1" type="ORF">E0D97_01940</name>
</gene>
<protein>
    <submittedName>
        <fullName evidence="1">Flagellar biosynthesis regulator FlaF</fullName>
    </submittedName>
</protein>
<keyword evidence="1" id="KW-0282">Flagellum</keyword>
<sequence>MIMLRYAEIEEDSPTDARDRERQLLDRSIELLTAAEQKGAKSFESVEAIHFTIRLWSMLLEDLANDENALPKELRASLISIGIWILRESDAIRQGESENFKGILEISKIIRDGVE</sequence>
<dbReference type="Proteomes" id="UP000291301">
    <property type="component" value="Unassembled WGS sequence"/>
</dbReference>
<keyword evidence="2" id="KW-1185">Reference proteome</keyword>
<keyword evidence="1" id="KW-0969">Cilium</keyword>
<keyword evidence="1" id="KW-0966">Cell projection</keyword>
<proteinExistence type="predicted"/>
<dbReference type="NCBIfam" id="NF009434">
    <property type="entry name" value="PRK12793.1"/>
    <property type="match status" value="1"/>
</dbReference>